<dbReference type="InterPro" id="IPR050475">
    <property type="entry name" value="Prenyltransferase_related"/>
</dbReference>
<evidence type="ECO:0000313" key="6">
    <source>
        <dbReference type="EMBL" id="PVH92929.1"/>
    </source>
</evidence>
<evidence type="ECO:0008006" key="8">
    <source>
        <dbReference type="Google" id="ProtNLM"/>
    </source>
</evidence>
<dbReference type="Proteomes" id="UP000244855">
    <property type="component" value="Unassembled WGS sequence"/>
</dbReference>
<dbReference type="GO" id="GO:0016020">
    <property type="term" value="C:membrane"/>
    <property type="evidence" value="ECO:0007669"/>
    <property type="project" value="UniProtKB-SubCell"/>
</dbReference>
<feature type="transmembrane region" description="Helical" evidence="5">
    <location>
        <begin position="270"/>
        <end position="288"/>
    </location>
</feature>
<dbReference type="OrthoDB" id="434972at2759"/>
<dbReference type="Pfam" id="PF01040">
    <property type="entry name" value="UbiA"/>
    <property type="match status" value="1"/>
</dbReference>
<name>A0A2V1D705_9PLEO</name>
<feature type="transmembrane region" description="Helical" evidence="5">
    <location>
        <begin position="12"/>
        <end position="35"/>
    </location>
</feature>
<keyword evidence="4 5" id="KW-0472">Membrane</keyword>
<dbReference type="PANTHER" id="PTHR42723:SF1">
    <property type="entry name" value="CHLOROPHYLL SYNTHASE, CHLOROPLASTIC"/>
    <property type="match status" value="1"/>
</dbReference>
<evidence type="ECO:0000313" key="7">
    <source>
        <dbReference type="Proteomes" id="UP000244855"/>
    </source>
</evidence>
<evidence type="ECO:0000256" key="3">
    <source>
        <dbReference type="ARBA" id="ARBA00022989"/>
    </source>
</evidence>
<feature type="transmembrane region" description="Helical" evidence="5">
    <location>
        <begin position="240"/>
        <end position="258"/>
    </location>
</feature>
<evidence type="ECO:0000256" key="2">
    <source>
        <dbReference type="ARBA" id="ARBA00022692"/>
    </source>
</evidence>
<gene>
    <name evidence="6" type="ORF">DM02DRAFT_646688</name>
</gene>
<evidence type="ECO:0000256" key="1">
    <source>
        <dbReference type="ARBA" id="ARBA00004141"/>
    </source>
</evidence>
<accession>A0A2V1D705</accession>
<dbReference type="CDD" id="cd13965">
    <property type="entry name" value="PT_UbiA_3"/>
    <property type="match status" value="1"/>
</dbReference>
<dbReference type="GO" id="GO:0016765">
    <property type="term" value="F:transferase activity, transferring alkyl or aryl (other than methyl) groups"/>
    <property type="evidence" value="ECO:0007669"/>
    <property type="project" value="InterPro"/>
</dbReference>
<keyword evidence="7" id="KW-1185">Reference proteome</keyword>
<dbReference type="EMBL" id="KZ805632">
    <property type="protein sequence ID" value="PVH92929.1"/>
    <property type="molecule type" value="Genomic_DNA"/>
</dbReference>
<reference evidence="6 7" key="1">
    <citation type="journal article" date="2018" name="Sci. Rep.">
        <title>Comparative genomics provides insights into the lifestyle and reveals functional heterogeneity of dark septate endophytic fungi.</title>
        <authorList>
            <person name="Knapp D.G."/>
            <person name="Nemeth J.B."/>
            <person name="Barry K."/>
            <person name="Hainaut M."/>
            <person name="Henrissat B."/>
            <person name="Johnson J."/>
            <person name="Kuo A."/>
            <person name="Lim J.H.P."/>
            <person name="Lipzen A."/>
            <person name="Nolan M."/>
            <person name="Ohm R.A."/>
            <person name="Tamas L."/>
            <person name="Grigoriev I.V."/>
            <person name="Spatafora J.W."/>
            <person name="Nagy L.G."/>
            <person name="Kovacs G.M."/>
        </authorList>
    </citation>
    <scope>NUCLEOTIDE SEQUENCE [LARGE SCALE GENOMIC DNA]</scope>
    <source>
        <strain evidence="6 7">DSE2036</strain>
    </source>
</reference>
<feature type="transmembrane region" description="Helical" evidence="5">
    <location>
        <begin position="97"/>
        <end position="123"/>
    </location>
</feature>
<evidence type="ECO:0000256" key="5">
    <source>
        <dbReference type="SAM" id="Phobius"/>
    </source>
</evidence>
<comment type="subcellular location">
    <subcellularLocation>
        <location evidence="1">Membrane</location>
        <topology evidence="1">Multi-pass membrane protein</topology>
    </subcellularLocation>
</comment>
<dbReference type="InterPro" id="IPR000537">
    <property type="entry name" value="UbiA_prenyltransferase"/>
</dbReference>
<feature type="transmembrane region" description="Helical" evidence="5">
    <location>
        <begin position="143"/>
        <end position="163"/>
    </location>
</feature>
<protein>
    <recommendedName>
        <fullName evidence="8">UbiA prenyltransferase</fullName>
    </recommendedName>
</protein>
<dbReference type="PANTHER" id="PTHR42723">
    <property type="entry name" value="CHLOROPHYLL SYNTHASE"/>
    <property type="match status" value="1"/>
</dbReference>
<organism evidence="6 7">
    <name type="scientific">Periconia macrospinosa</name>
    <dbReference type="NCBI Taxonomy" id="97972"/>
    <lineage>
        <taxon>Eukaryota</taxon>
        <taxon>Fungi</taxon>
        <taxon>Dikarya</taxon>
        <taxon>Ascomycota</taxon>
        <taxon>Pezizomycotina</taxon>
        <taxon>Dothideomycetes</taxon>
        <taxon>Pleosporomycetidae</taxon>
        <taxon>Pleosporales</taxon>
        <taxon>Massarineae</taxon>
        <taxon>Periconiaceae</taxon>
        <taxon>Periconia</taxon>
    </lineage>
</organism>
<proteinExistence type="predicted"/>
<evidence type="ECO:0000256" key="4">
    <source>
        <dbReference type="ARBA" id="ARBA00023136"/>
    </source>
</evidence>
<dbReference type="AlphaFoldDB" id="A0A2V1D705"/>
<sequence length="289" mass="32554">METLWLFTFQDMFSMVIPQTVFGVSMALSGFATTYHQPHPIEVLRRIPLVVFWNWTNVLLFDIANQRLAGAVIEDAVNKPWRPLPSKRVSEPQARRLLLLIVPLVLVTGITLQCVPETSSVIVLTWMYNDLGGADDDYVVKNLLNAFGISCYSSASTLIACGWDRQNISTDTYCWLGMSWGVIFTTVQIQDLADMAGDAVRGRRSLPLVYGEKVARLSIILSAMGWSIICVTFWNVRTLGTIFCMMIAALFSLATYFRRGAPQDKTNFKLWGLWIISLYLLPILKRIGV</sequence>
<keyword evidence="2 5" id="KW-0812">Transmembrane</keyword>
<keyword evidence="3 5" id="KW-1133">Transmembrane helix</keyword>